<gene>
    <name evidence="1" type="ORF">DPMN_016578</name>
</gene>
<sequence length="153" mass="16786">MRCSVITKRRPIKTNLTVSLYYADGKEWQHKILFLKVVEHSSTCNTTRLDAAVDALGVDVLAKTAVDLEQLQTGCEVPDMHERGICELTAPLAGDTYATKQGHELVAEALPTVETGIREFPDTVDAVGTIGLGQNILELALEMRINVVWIPVN</sequence>
<name>A0A9D4NBI1_DREPO</name>
<protein>
    <submittedName>
        <fullName evidence="1">Uncharacterized protein</fullName>
    </submittedName>
</protein>
<reference evidence="1" key="1">
    <citation type="journal article" date="2019" name="bioRxiv">
        <title>The Genome of the Zebra Mussel, Dreissena polymorpha: A Resource for Invasive Species Research.</title>
        <authorList>
            <person name="McCartney M.A."/>
            <person name="Auch B."/>
            <person name="Kono T."/>
            <person name="Mallez S."/>
            <person name="Zhang Y."/>
            <person name="Obille A."/>
            <person name="Becker A."/>
            <person name="Abrahante J.E."/>
            <person name="Garbe J."/>
            <person name="Badalamenti J.P."/>
            <person name="Herman A."/>
            <person name="Mangelson H."/>
            <person name="Liachko I."/>
            <person name="Sullivan S."/>
            <person name="Sone E.D."/>
            <person name="Koren S."/>
            <person name="Silverstein K.A.T."/>
            <person name="Beckman K.B."/>
            <person name="Gohl D.M."/>
        </authorList>
    </citation>
    <scope>NUCLEOTIDE SEQUENCE</scope>
    <source>
        <strain evidence="1">Duluth1</strain>
        <tissue evidence="1">Whole animal</tissue>
    </source>
</reference>
<organism evidence="1 2">
    <name type="scientific">Dreissena polymorpha</name>
    <name type="common">Zebra mussel</name>
    <name type="synonym">Mytilus polymorpha</name>
    <dbReference type="NCBI Taxonomy" id="45954"/>
    <lineage>
        <taxon>Eukaryota</taxon>
        <taxon>Metazoa</taxon>
        <taxon>Spiralia</taxon>
        <taxon>Lophotrochozoa</taxon>
        <taxon>Mollusca</taxon>
        <taxon>Bivalvia</taxon>
        <taxon>Autobranchia</taxon>
        <taxon>Heteroconchia</taxon>
        <taxon>Euheterodonta</taxon>
        <taxon>Imparidentia</taxon>
        <taxon>Neoheterodontei</taxon>
        <taxon>Myida</taxon>
        <taxon>Dreissenoidea</taxon>
        <taxon>Dreissenidae</taxon>
        <taxon>Dreissena</taxon>
    </lineage>
</organism>
<evidence type="ECO:0000313" key="2">
    <source>
        <dbReference type="Proteomes" id="UP000828390"/>
    </source>
</evidence>
<accession>A0A9D4NBI1</accession>
<dbReference type="EMBL" id="JAIWYP010000001">
    <property type="protein sequence ID" value="KAH3892460.1"/>
    <property type="molecule type" value="Genomic_DNA"/>
</dbReference>
<proteinExistence type="predicted"/>
<keyword evidence="2" id="KW-1185">Reference proteome</keyword>
<reference evidence="1" key="2">
    <citation type="submission" date="2020-11" db="EMBL/GenBank/DDBJ databases">
        <authorList>
            <person name="McCartney M.A."/>
            <person name="Auch B."/>
            <person name="Kono T."/>
            <person name="Mallez S."/>
            <person name="Becker A."/>
            <person name="Gohl D.M."/>
            <person name="Silverstein K.A.T."/>
            <person name="Koren S."/>
            <person name="Bechman K.B."/>
            <person name="Herman A."/>
            <person name="Abrahante J.E."/>
            <person name="Garbe J."/>
        </authorList>
    </citation>
    <scope>NUCLEOTIDE SEQUENCE</scope>
    <source>
        <strain evidence="1">Duluth1</strain>
        <tissue evidence="1">Whole animal</tissue>
    </source>
</reference>
<dbReference type="Proteomes" id="UP000828390">
    <property type="component" value="Unassembled WGS sequence"/>
</dbReference>
<comment type="caution">
    <text evidence="1">The sequence shown here is derived from an EMBL/GenBank/DDBJ whole genome shotgun (WGS) entry which is preliminary data.</text>
</comment>
<evidence type="ECO:0000313" key="1">
    <source>
        <dbReference type="EMBL" id="KAH3892460.1"/>
    </source>
</evidence>
<dbReference type="AlphaFoldDB" id="A0A9D4NBI1"/>